<keyword evidence="3" id="KW-1185">Reference proteome</keyword>
<feature type="region of interest" description="Disordered" evidence="1">
    <location>
        <begin position="406"/>
        <end position="442"/>
    </location>
</feature>
<sequence>MNNNVEPFGAEGYQQWDYDFPAPGQQSREDTELTTTQAHDAFPSESIDPALTLAVNGEQPHDWDALDDYNWDALRRISPNPTQSIAGQAQDLFPSHPFAMDQAPINDGYQAGMNNGPFPVPDPHVAPYASSQQPATAMAPANILFTHPLPLDIPYTYQDGSGAKHVRAYYRLFPEAEPWQRWVALTSSDNTPVIAEVTGQQLHSIPFLPQQIDFDDKTVPIDNFYHWGAPKPEIAGRIVKYKRYVKKDGSFDAKTSLMRLNNVLSARLQRSRVAMTGGLLPGFDYSQKHFANAVTFLDVNGVRKLIPMGNLLFGVRYGLLIDMNRMTFRDLDGREHPFSTPTEVSGRTLMEMQNRFHLTPWTLNDLHQKHPHTIGYRQELHPLFARRKQEDIDLYNVFVAEAANAPTITPQDQPKEAIRRKRKHGKLVEYDPEEEEDTKAKV</sequence>
<protein>
    <submittedName>
        <fullName evidence="2">Uncharacterized protein</fullName>
    </submittedName>
</protein>
<dbReference type="EMBL" id="MU007013">
    <property type="protein sequence ID" value="KAF2435286.1"/>
    <property type="molecule type" value="Genomic_DNA"/>
</dbReference>
<proteinExistence type="predicted"/>
<evidence type="ECO:0000313" key="3">
    <source>
        <dbReference type="Proteomes" id="UP000800235"/>
    </source>
</evidence>
<organism evidence="2 3">
    <name type="scientific">Tothia fuscella</name>
    <dbReference type="NCBI Taxonomy" id="1048955"/>
    <lineage>
        <taxon>Eukaryota</taxon>
        <taxon>Fungi</taxon>
        <taxon>Dikarya</taxon>
        <taxon>Ascomycota</taxon>
        <taxon>Pezizomycotina</taxon>
        <taxon>Dothideomycetes</taxon>
        <taxon>Pleosporomycetidae</taxon>
        <taxon>Venturiales</taxon>
        <taxon>Cylindrosympodiaceae</taxon>
        <taxon>Tothia</taxon>
    </lineage>
</organism>
<dbReference type="AlphaFoldDB" id="A0A9P4P0R3"/>
<accession>A0A9P4P0R3</accession>
<reference evidence="2" key="1">
    <citation type="journal article" date="2020" name="Stud. Mycol.">
        <title>101 Dothideomycetes genomes: a test case for predicting lifestyles and emergence of pathogens.</title>
        <authorList>
            <person name="Haridas S."/>
            <person name="Albert R."/>
            <person name="Binder M."/>
            <person name="Bloem J."/>
            <person name="Labutti K."/>
            <person name="Salamov A."/>
            <person name="Andreopoulos B."/>
            <person name="Baker S."/>
            <person name="Barry K."/>
            <person name="Bills G."/>
            <person name="Bluhm B."/>
            <person name="Cannon C."/>
            <person name="Castanera R."/>
            <person name="Culley D."/>
            <person name="Daum C."/>
            <person name="Ezra D."/>
            <person name="Gonzalez J."/>
            <person name="Henrissat B."/>
            <person name="Kuo A."/>
            <person name="Liang C."/>
            <person name="Lipzen A."/>
            <person name="Lutzoni F."/>
            <person name="Magnuson J."/>
            <person name="Mondo S."/>
            <person name="Nolan M."/>
            <person name="Ohm R."/>
            <person name="Pangilinan J."/>
            <person name="Park H.-J."/>
            <person name="Ramirez L."/>
            <person name="Alfaro M."/>
            <person name="Sun H."/>
            <person name="Tritt A."/>
            <person name="Yoshinaga Y."/>
            <person name="Zwiers L.-H."/>
            <person name="Turgeon B."/>
            <person name="Goodwin S."/>
            <person name="Spatafora J."/>
            <person name="Crous P."/>
            <person name="Grigoriev I."/>
        </authorList>
    </citation>
    <scope>NUCLEOTIDE SEQUENCE</scope>
    <source>
        <strain evidence="2">CBS 130266</strain>
    </source>
</reference>
<dbReference type="Proteomes" id="UP000800235">
    <property type="component" value="Unassembled WGS sequence"/>
</dbReference>
<feature type="compositionally biased region" description="Acidic residues" evidence="1">
    <location>
        <begin position="430"/>
        <end position="442"/>
    </location>
</feature>
<evidence type="ECO:0000313" key="2">
    <source>
        <dbReference type="EMBL" id="KAF2435286.1"/>
    </source>
</evidence>
<name>A0A9P4P0R3_9PEZI</name>
<feature type="region of interest" description="Disordered" evidence="1">
    <location>
        <begin position="1"/>
        <end position="35"/>
    </location>
</feature>
<comment type="caution">
    <text evidence="2">The sequence shown here is derived from an EMBL/GenBank/DDBJ whole genome shotgun (WGS) entry which is preliminary data.</text>
</comment>
<dbReference type="OrthoDB" id="3916778at2759"/>
<gene>
    <name evidence="2" type="ORF">EJ08DRAFT_720103</name>
</gene>
<evidence type="ECO:0000256" key="1">
    <source>
        <dbReference type="SAM" id="MobiDB-lite"/>
    </source>
</evidence>